<dbReference type="SMART" id="SM00355">
    <property type="entry name" value="ZnF_C2H2"/>
    <property type="match status" value="13"/>
</dbReference>
<accession>A0A8K0KHK2</accession>
<feature type="region of interest" description="Disordered" evidence="11">
    <location>
        <begin position="165"/>
        <end position="185"/>
    </location>
</feature>
<keyword evidence="8" id="KW-0804">Transcription</keyword>
<feature type="domain" description="C2H2-type" evidence="12">
    <location>
        <begin position="545"/>
        <end position="572"/>
    </location>
</feature>
<dbReference type="PROSITE" id="PS00028">
    <property type="entry name" value="ZINC_FINGER_C2H2_1"/>
    <property type="match status" value="12"/>
</dbReference>
<dbReference type="Pfam" id="PF00096">
    <property type="entry name" value="zf-C2H2"/>
    <property type="match status" value="8"/>
</dbReference>
<keyword evidence="3" id="KW-0677">Repeat</keyword>
<keyword evidence="2" id="KW-0479">Metal-binding</keyword>
<evidence type="ECO:0000256" key="5">
    <source>
        <dbReference type="ARBA" id="ARBA00022833"/>
    </source>
</evidence>
<dbReference type="PANTHER" id="PTHR47772:SF13">
    <property type="entry name" value="GASTRULA ZINC FINGER PROTEIN XLCGF49.1-LIKE-RELATED"/>
    <property type="match status" value="1"/>
</dbReference>
<feature type="domain" description="C2H2-type" evidence="12">
    <location>
        <begin position="431"/>
        <end position="458"/>
    </location>
</feature>
<feature type="domain" description="C2H2-type" evidence="12">
    <location>
        <begin position="459"/>
        <end position="486"/>
    </location>
</feature>
<dbReference type="FunFam" id="3.30.160.60:FF:000624">
    <property type="entry name" value="zinc finger protein 697"/>
    <property type="match status" value="1"/>
</dbReference>
<feature type="region of interest" description="Disordered" evidence="11">
    <location>
        <begin position="646"/>
        <end position="667"/>
    </location>
</feature>
<evidence type="ECO:0000256" key="10">
    <source>
        <dbReference type="PROSITE-ProRule" id="PRU00042"/>
    </source>
</evidence>
<name>A0A8K0KHK2_LADFU</name>
<protein>
    <recommendedName>
        <fullName evidence="12">C2H2-type domain-containing protein</fullName>
    </recommendedName>
</protein>
<reference evidence="13" key="2">
    <citation type="submission" date="2017-10" db="EMBL/GenBank/DDBJ databases">
        <title>Ladona fulva Genome sequencing and assembly.</title>
        <authorList>
            <person name="Murali S."/>
            <person name="Richards S."/>
            <person name="Bandaranaike D."/>
            <person name="Bellair M."/>
            <person name="Blankenburg K."/>
            <person name="Chao H."/>
            <person name="Dinh H."/>
            <person name="Doddapaneni H."/>
            <person name="Dugan-Rocha S."/>
            <person name="Elkadiri S."/>
            <person name="Gnanaolivu R."/>
            <person name="Hernandez B."/>
            <person name="Skinner E."/>
            <person name="Javaid M."/>
            <person name="Lee S."/>
            <person name="Li M."/>
            <person name="Ming W."/>
            <person name="Munidasa M."/>
            <person name="Muniz J."/>
            <person name="Nguyen L."/>
            <person name="Hughes D."/>
            <person name="Osuji N."/>
            <person name="Pu L.-L."/>
            <person name="Puazo M."/>
            <person name="Qu C."/>
            <person name="Quiroz J."/>
            <person name="Raj R."/>
            <person name="Weissenberger G."/>
            <person name="Xin Y."/>
            <person name="Zou X."/>
            <person name="Han Y."/>
            <person name="Worley K."/>
            <person name="Muzny D."/>
            <person name="Gibbs R."/>
        </authorList>
    </citation>
    <scope>NUCLEOTIDE SEQUENCE</scope>
    <source>
        <strain evidence="13">Sampled in the wild</strain>
    </source>
</reference>
<comment type="subcellular location">
    <subcellularLocation>
        <location evidence="1">Nucleus</location>
    </subcellularLocation>
</comment>
<evidence type="ECO:0000256" key="1">
    <source>
        <dbReference type="ARBA" id="ARBA00004123"/>
    </source>
</evidence>
<keyword evidence="4 10" id="KW-0863">Zinc-finger</keyword>
<dbReference type="FunFam" id="3.30.160.60:FF:000630">
    <property type="entry name" value="Zinc finger protein 180"/>
    <property type="match status" value="1"/>
</dbReference>
<keyword evidence="14" id="KW-1185">Reference proteome</keyword>
<dbReference type="AlphaFoldDB" id="A0A8K0KHK2"/>
<evidence type="ECO:0000256" key="11">
    <source>
        <dbReference type="SAM" id="MobiDB-lite"/>
    </source>
</evidence>
<dbReference type="FunFam" id="3.30.160.60:FF:000176">
    <property type="entry name" value="zinc finger protein 70"/>
    <property type="match status" value="1"/>
</dbReference>
<feature type="domain" description="C2H2-type" evidence="12">
    <location>
        <begin position="487"/>
        <end position="515"/>
    </location>
</feature>
<feature type="domain" description="C2H2-type" evidence="12">
    <location>
        <begin position="318"/>
        <end position="346"/>
    </location>
</feature>
<dbReference type="InterPro" id="IPR013087">
    <property type="entry name" value="Znf_C2H2_type"/>
</dbReference>
<evidence type="ECO:0000256" key="3">
    <source>
        <dbReference type="ARBA" id="ARBA00022737"/>
    </source>
</evidence>
<evidence type="ECO:0000256" key="2">
    <source>
        <dbReference type="ARBA" id="ARBA00022723"/>
    </source>
</evidence>
<evidence type="ECO:0000313" key="14">
    <source>
        <dbReference type="Proteomes" id="UP000792457"/>
    </source>
</evidence>
<keyword evidence="6" id="KW-0805">Transcription regulation</keyword>
<dbReference type="FunFam" id="3.30.160.60:FF:001949">
    <property type="entry name" value="zinc finger protein 62 homolog isoform X2"/>
    <property type="match status" value="1"/>
</dbReference>
<evidence type="ECO:0000256" key="9">
    <source>
        <dbReference type="ARBA" id="ARBA00023242"/>
    </source>
</evidence>
<dbReference type="Proteomes" id="UP000792457">
    <property type="component" value="Unassembled WGS sequence"/>
</dbReference>
<evidence type="ECO:0000259" key="12">
    <source>
        <dbReference type="PROSITE" id="PS50157"/>
    </source>
</evidence>
<dbReference type="SUPFAM" id="SSF57667">
    <property type="entry name" value="beta-beta-alpha zinc fingers"/>
    <property type="match status" value="7"/>
</dbReference>
<feature type="compositionally biased region" description="Basic and acidic residues" evidence="11">
    <location>
        <begin position="206"/>
        <end position="220"/>
    </location>
</feature>
<dbReference type="InterPro" id="IPR036236">
    <property type="entry name" value="Znf_C2H2_sf"/>
</dbReference>
<dbReference type="GO" id="GO:0003677">
    <property type="term" value="F:DNA binding"/>
    <property type="evidence" value="ECO:0007669"/>
    <property type="project" value="UniProtKB-KW"/>
</dbReference>
<keyword evidence="7" id="KW-0238">DNA-binding</keyword>
<comment type="caution">
    <text evidence="13">The sequence shown here is derived from an EMBL/GenBank/DDBJ whole genome shotgun (WGS) entry which is preliminary data.</text>
</comment>
<evidence type="ECO:0000256" key="8">
    <source>
        <dbReference type="ARBA" id="ARBA00023163"/>
    </source>
</evidence>
<dbReference type="InterPro" id="IPR050636">
    <property type="entry name" value="C2H2-ZF_domain-containing"/>
</dbReference>
<gene>
    <name evidence="13" type="ORF">J437_LFUL011857</name>
</gene>
<feature type="compositionally biased region" description="Polar residues" evidence="11">
    <location>
        <begin position="170"/>
        <end position="182"/>
    </location>
</feature>
<keyword evidence="9" id="KW-0539">Nucleus</keyword>
<keyword evidence="5" id="KW-0862">Zinc</keyword>
<feature type="region of interest" description="Disordered" evidence="11">
    <location>
        <begin position="205"/>
        <end position="231"/>
    </location>
</feature>
<evidence type="ECO:0000256" key="4">
    <source>
        <dbReference type="ARBA" id="ARBA00022771"/>
    </source>
</evidence>
<dbReference type="OrthoDB" id="427030at2759"/>
<evidence type="ECO:0000256" key="7">
    <source>
        <dbReference type="ARBA" id="ARBA00023125"/>
    </source>
</evidence>
<dbReference type="GO" id="GO:0008270">
    <property type="term" value="F:zinc ion binding"/>
    <property type="evidence" value="ECO:0007669"/>
    <property type="project" value="UniProtKB-KW"/>
</dbReference>
<reference evidence="13" key="1">
    <citation type="submission" date="2013-04" db="EMBL/GenBank/DDBJ databases">
        <authorList>
            <person name="Qu J."/>
            <person name="Murali S.C."/>
            <person name="Bandaranaike D."/>
            <person name="Bellair M."/>
            <person name="Blankenburg K."/>
            <person name="Chao H."/>
            <person name="Dinh H."/>
            <person name="Doddapaneni H."/>
            <person name="Downs B."/>
            <person name="Dugan-Rocha S."/>
            <person name="Elkadiri S."/>
            <person name="Gnanaolivu R.D."/>
            <person name="Hernandez B."/>
            <person name="Javaid M."/>
            <person name="Jayaseelan J.C."/>
            <person name="Lee S."/>
            <person name="Li M."/>
            <person name="Ming W."/>
            <person name="Munidasa M."/>
            <person name="Muniz J."/>
            <person name="Nguyen L."/>
            <person name="Ongeri F."/>
            <person name="Osuji N."/>
            <person name="Pu L.-L."/>
            <person name="Puazo M."/>
            <person name="Qu C."/>
            <person name="Quiroz J."/>
            <person name="Raj R."/>
            <person name="Weissenberger G."/>
            <person name="Xin Y."/>
            <person name="Zou X."/>
            <person name="Han Y."/>
            <person name="Richards S."/>
            <person name="Worley K."/>
            <person name="Muzny D."/>
            <person name="Gibbs R."/>
        </authorList>
    </citation>
    <scope>NUCLEOTIDE SEQUENCE</scope>
    <source>
        <strain evidence="13">Sampled in the wild</strain>
    </source>
</reference>
<dbReference type="EMBL" id="KZ308814">
    <property type="protein sequence ID" value="KAG8234458.1"/>
    <property type="molecule type" value="Genomic_DNA"/>
</dbReference>
<feature type="domain" description="C2H2-type" evidence="12">
    <location>
        <begin position="516"/>
        <end position="544"/>
    </location>
</feature>
<organism evidence="13 14">
    <name type="scientific">Ladona fulva</name>
    <name type="common">Scarce chaser dragonfly</name>
    <name type="synonym">Libellula fulva</name>
    <dbReference type="NCBI Taxonomy" id="123851"/>
    <lineage>
        <taxon>Eukaryota</taxon>
        <taxon>Metazoa</taxon>
        <taxon>Ecdysozoa</taxon>
        <taxon>Arthropoda</taxon>
        <taxon>Hexapoda</taxon>
        <taxon>Insecta</taxon>
        <taxon>Pterygota</taxon>
        <taxon>Palaeoptera</taxon>
        <taxon>Odonata</taxon>
        <taxon>Epiprocta</taxon>
        <taxon>Anisoptera</taxon>
        <taxon>Libelluloidea</taxon>
        <taxon>Libellulidae</taxon>
        <taxon>Ladona</taxon>
    </lineage>
</organism>
<proteinExistence type="predicted"/>
<dbReference type="FunFam" id="3.30.160.60:FF:000646">
    <property type="entry name" value="Myeloid zinc finger 1"/>
    <property type="match status" value="1"/>
</dbReference>
<dbReference type="GO" id="GO:0005634">
    <property type="term" value="C:nucleus"/>
    <property type="evidence" value="ECO:0007669"/>
    <property type="project" value="UniProtKB-SubCell"/>
</dbReference>
<feature type="domain" description="C2H2-type" evidence="12">
    <location>
        <begin position="276"/>
        <end position="303"/>
    </location>
</feature>
<evidence type="ECO:0000313" key="13">
    <source>
        <dbReference type="EMBL" id="KAG8234458.1"/>
    </source>
</evidence>
<feature type="domain" description="C2H2-type" evidence="12">
    <location>
        <begin position="374"/>
        <end position="401"/>
    </location>
</feature>
<dbReference type="PROSITE" id="PS50157">
    <property type="entry name" value="ZINC_FINGER_C2H2_2"/>
    <property type="match status" value="12"/>
</dbReference>
<feature type="domain" description="C2H2-type" evidence="12">
    <location>
        <begin position="403"/>
        <end position="430"/>
    </location>
</feature>
<dbReference type="PANTHER" id="PTHR47772">
    <property type="entry name" value="ZINC FINGER PROTEIN 200"/>
    <property type="match status" value="1"/>
</dbReference>
<feature type="domain" description="C2H2-type" evidence="12">
    <location>
        <begin position="346"/>
        <end position="373"/>
    </location>
</feature>
<sequence>MTADTEQQLSTASRNTKCFICNARVGSSVRSSYNFFHSDTVTTSSQKQVYFCIASILECELLEESVHSQVICKKCYRTINEIDDLECRAAELKNEICHKYQQTSQNRGDDVLETAKETSVSAEGYDDKNDEDYLGKKVQKVRKKAPPKKFKYVNPLSKKKELIQKKSEAFQESSPEQYSTENEQLDADDKDNLELKLAELCGEESELPKAEENAVEKAEIKEEDMEKEAGETSISTDCNVISKEGDFFKCVPCDLKLTTASAVQNHLRRMHGVRAFVCILCGQEFDRKKDLSLHMAEDHGETPNLDGGVKKEDDTVLYLCEFCPEAVSSMKELRDHKKEVHGKARHKCEVCGKFYGSRNLLLEHMNVHNGVRPYKCELCEKTFASRYCLKVHVKIHDARPRPHACQECGKTFLCLQHLQQHARTHSENKDFVCETCGKAFATARNLEVHMVVHSGAKPFTCSVCQKGFARKAELVDHERTHTGEKPFQCETCGATFSQRSNLISHRRATHLDDRRFTCDECGRGFKRRRLLDYHRKAAHTGERPYTCETCGASFVYPEHYKKHIRVHTGERPYPCEVCGKRFGSRDNRNAHRFVHSDKKPYECVVCGMGFMRKPLLYGHMQSQGHLQDAIVINQPRITSAFEERQNNGVEGDGESNGGESSNQEQRIPTRVVKRVAFEVSDKGTLPKVNILEAEEVDLEKAMDGTPEEHVYTISTKDHIILRPADDREHRLQAGEEEVEHLIIEGPVHFSEEAEITTLQGVASASEARYQSMVVDGGSLGEKGARVVTLCSSNAVATASPLAAVQTTLAAASGLSQEHLSPTVVVRQNEQPVHLVQIRIPSGDDTGRGWINLVNQQ</sequence>
<dbReference type="Gene3D" id="3.30.160.60">
    <property type="entry name" value="Classic Zinc Finger"/>
    <property type="match status" value="10"/>
</dbReference>
<feature type="domain" description="C2H2-type" evidence="12">
    <location>
        <begin position="573"/>
        <end position="600"/>
    </location>
</feature>
<dbReference type="FunFam" id="3.30.160.60:FF:000446">
    <property type="entry name" value="Zinc finger protein"/>
    <property type="match status" value="2"/>
</dbReference>
<feature type="domain" description="C2H2-type" evidence="12">
    <location>
        <begin position="601"/>
        <end position="630"/>
    </location>
</feature>
<evidence type="ECO:0000256" key="6">
    <source>
        <dbReference type="ARBA" id="ARBA00023015"/>
    </source>
</evidence>